<name>A0A0U5CZI1_9EURY</name>
<protein>
    <submittedName>
        <fullName evidence="2">Uncharacterized protein</fullName>
    </submittedName>
</protein>
<evidence type="ECO:0000256" key="1">
    <source>
        <dbReference type="SAM" id="Phobius"/>
    </source>
</evidence>
<accession>A0A0U5CZI1</accession>
<gene>
    <name evidence="2" type="ORF">HHUB_3012</name>
</gene>
<organism evidence="2 3">
    <name type="scientific">Halobacterium hubeiense</name>
    <dbReference type="NCBI Taxonomy" id="1407499"/>
    <lineage>
        <taxon>Archaea</taxon>
        <taxon>Methanobacteriati</taxon>
        <taxon>Methanobacteriota</taxon>
        <taxon>Stenosarchaea group</taxon>
        <taxon>Halobacteria</taxon>
        <taxon>Halobacteriales</taxon>
        <taxon>Halobacteriaceae</taxon>
        <taxon>Halobacterium</taxon>
    </lineage>
</organism>
<keyword evidence="1" id="KW-1133">Transmembrane helix</keyword>
<dbReference type="KEGG" id="hhb:Hhub_3012"/>
<keyword evidence="3" id="KW-1185">Reference proteome</keyword>
<dbReference type="RefSeq" id="WP_059057402.1">
    <property type="nucleotide sequence ID" value="NZ_CEML01000001.1"/>
</dbReference>
<dbReference type="STRING" id="1407499.HHUB_3012"/>
<evidence type="ECO:0000313" key="2">
    <source>
        <dbReference type="EMBL" id="CQH59579.1"/>
    </source>
</evidence>
<keyword evidence="1" id="KW-0812">Transmembrane</keyword>
<feature type="transmembrane region" description="Helical" evidence="1">
    <location>
        <begin position="266"/>
        <end position="288"/>
    </location>
</feature>
<sequence length="318" mass="34497">MTSRWTSLSRWVLLTGDRRAVAAALLAAFAVLFGPVGHLVTLGGGGRETTVPLVTTLLSGNFVLVSIVVSVNSVFVSGEQSPLGQQFGRIRDTAEFRRQLESVVEADHVPADPEGFLQVLTGDIVERGQRLQDDVPPADVDVRADLDAYLDRLGAASGEMNARLRDVERPLEAVLATMRFDYARQVEDLQRLRAEHGDDLPEQAATTLEETLDLLEYFAVARAYFKSLYLRREFAGLSTNLVYVAVPSIAAVSFFLLHFSQLPSTHALVVAVHVLALAPFALLSAYVVRVAAISRRTESPGHFVFGDGEPGVPGVSSP</sequence>
<feature type="transmembrane region" description="Helical" evidence="1">
    <location>
        <begin position="53"/>
        <end position="76"/>
    </location>
</feature>
<dbReference type="Pfam" id="PF25927">
    <property type="entry name" value="DUF7972"/>
    <property type="match status" value="1"/>
</dbReference>
<feature type="transmembrane region" description="Helical" evidence="1">
    <location>
        <begin position="241"/>
        <end position="260"/>
    </location>
</feature>
<dbReference type="GeneID" id="26659635"/>
<dbReference type="Proteomes" id="UP000066737">
    <property type="component" value="Chromosome I"/>
</dbReference>
<evidence type="ECO:0000313" key="3">
    <source>
        <dbReference type="Proteomes" id="UP000066737"/>
    </source>
</evidence>
<dbReference type="AlphaFoldDB" id="A0A0U5CZI1"/>
<feature type="transmembrane region" description="Helical" evidence="1">
    <location>
        <begin position="20"/>
        <end position="41"/>
    </location>
</feature>
<dbReference type="EMBL" id="LN831302">
    <property type="protein sequence ID" value="CQH59579.1"/>
    <property type="molecule type" value="Genomic_DNA"/>
</dbReference>
<dbReference type="OrthoDB" id="202254at2157"/>
<proteinExistence type="predicted"/>
<keyword evidence="1" id="KW-0472">Membrane</keyword>
<dbReference type="InterPro" id="IPR058278">
    <property type="entry name" value="DUF7972"/>
</dbReference>
<reference evidence="3" key="1">
    <citation type="journal article" date="2016" name="Environ. Microbiol.">
        <title>The complete genome of a viable archaeum isolated from 123-million-year-old rock salt.</title>
        <authorList>
            <person name="Jaakkola S.T."/>
            <person name="Pfeiffer F."/>
            <person name="Ravantti J.J."/>
            <person name="Guo Q."/>
            <person name="Liu Y."/>
            <person name="Chen X."/>
            <person name="Ma H."/>
            <person name="Yang C."/>
            <person name="Oksanen H.M."/>
            <person name="Bamford D.H."/>
        </authorList>
    </citation>
    <scope>NUCLEOTIDE SEQUENCE</scope>
    <source>
        <strain evidence="3">JI20-1</strain>
    </source>
</reference>